<evidence type="ECO:0000256" key="6">
    <source>
        <dbReference type="ARBA" id="ARBA00023136"/>
    </source>
</evidence>
<proteinExistence type="inferred from homology"/>
<gene>
    <name evidence="8" type="ORF">DRB17_01550</name>
</gene>
<keyword evidence="3" id="KW-1003">Cell membrane</keyword>
<dbReference type="InterPro" id="IPR002758">
    <property type="entry name" value="Cation_antiport_E"/>
</dbReference>
<keyword evidence="5 7" id="KW-1133">Transmembrane helix</keyword>
<dbReference type="EMBL" id="QPMH01000001">
    <property type="protein sequence ID" value="RDD63963.1"/>
    <property type="molecule type" value="Genomic_DNA"/>
</dbReference>
<evidence type="ECO:0000313" key="8">
    <source>
        <dbReference type="EMBL" id="RDD63963.1"/>
    </source>
</evidence>
<evidence type="ECO:0000256" key="2">
    <source>
        <dbReference type="ARBA" id="ARBA00006228"/>
    </source>
</evidence>
<accession>A0A369TF59</accession>
<dbReference type="GO" id="GO:0008324">
    <property type="term" value="F:monoatomic cation transmembrane transporter activity"/>
    <property type="evidence" value="ECO:0007669"/>
    <property type="project" value="InterPro"/>
</dbReference>
<organism evidence="8 9">
    <name type="scientific">Ferruginivarius sediminum</name>
    <dbReference type="NCBI Taxonomy" id="2661937"/>
    <lineage>
        <taxon>Bacteria</taxon>
        <taxon>Pseudomonadati</taxon>
        <taxon>Pseudomonadota</taxon>
        <taxon>Alphaproteobacteria</taxon>
        <taxon>Rhodospirillales</taxon>
        <taxon>Rhodospirillaceae</taxon>
        <taxon>Ferruginivarius</taxon>
    </lineage>
</organism>
<feature type="transmembrane region" description="Helical" evidence="7">
    <location>
        <begin position="55"/>
        <end position="78"/>
    </location>
</feature>
<keyword evidence="6 7" id="KW-0472">Membrane</keyword>
<evidence type="ECO:0000256" key="4">
    <source>
        <dbReference type="ARBA" id="ARBA00022692"/>
    </source>
</evidence>
<dbReference type="Proteomes" id="UP000253941">
    <property type="component" value="Unassembled WGS sequence"/>
</dbReference>
<comment type="caution">
    <text evidence="8">The sequence shown here is derived from an EMBL/GenBank/DDBJ whole genome shotgun (WGS) entry which is preliminary data.</text>
</comment>
<dbReference type="PANTHER" id="PTHR34584:SF1">
    <property type="entry name" value="NA(+)_H(+) ANTIPORTER SUBUNIT E1"/>
    <property type="match status" value="1"/>
</dbReference>
<name>A0A369TF59_9PROT</name>
<protein>
    <submittedName>
        <fullName evidence="8">Na+/H+ antiporter subunit E</fullName>
    </submittedName>
</protein>
<dbReference type="AlphaFoldDB" id="A0A369TF59"/>
<evidence type="ECO:0000313" key="9">
    <source>
        <dbReference type="Proteomes" id="UP000253941"/>
    </source>
</evidence>
<comment type="similarity">
    <text evidence="2">Belongs to the CPA3 antiporters (TC 2.A.63) subunit E family.</text>
</comment>
<keyword evidence="4 7" id="KW-0812">Transmembrane</keyword>
<evidence type="ECO:0000256" key="3">
    <source>
        <dbReference type="ARBA" id="ARBA00022475"/>
    </source>
</evidence>
<evidence type="ECO:0000256" key="7">
    <source>
        <dbReference type="SAM" id="Phobius"/>
    </source>
</evidence>
<sequence length="157" mass="17743">MNLFVFHVLLTIAWGFVTGSFAFVNLLAGFVLAYIALWLPSRLWGDVKYFRRLWLILRLIGIFFYELAISGFTVARMVMTPGLNFRSGIIAIPLDARNDFEITLFANLISLTPGTLSIDVSADRRTLYVHAMATEDPEADKKSMKEAFEENIAEALE</sequence>
<evidence type="ECO:0000256" key="1">
    <source>
        <dbReference type="ARBA" id="ARBA00004651"/>
    </source>
</evidence>
<feature type="transmembrane region" description="Helical" evidence="7">
    <location>
        <begin position="12"/>
        <end position="35"/>
    </location>
</feature>
<dbReference type="PIRSF" id="PIRSF019239">
    <property type="entry name" value="MrpE"/>
    <property type="match status" value="1"/>
</dbReference>
<comment type="subcellular location">
    <subcellularLocation>
        <location evidence="1">Cell membrane</location>
        <topology evidence="1">Multi-pass membrane protein</topology>
    </subcellularLocation>
</comment>
<dbReference type="GO" id="GO:0005886">
    <property type="term" value="C:plasma membrane"/>
    <property type="evidence" value="ECO:0007669"/>
    <property type="project" value="UniProtKB-SubCell"/>
</dbReference>
<reference evidence="8 9" key="1">
    <citation type="submission" date="2018-07" db="EMBL/GenBank/DDBJ databases">
        <title>Venubactetium sediminum gen. nov., sp. nov., isolated from a marine solar saltern.</title>
        <authorList>
            <person name="Wang S."/>
        </authorList>
    </citation>
    <scope>NUCLEOTIDE SEQUENCE [LARGE SCALE GENOMIC DNA]</scope>
    <source>
        <strain evidence="8 9">WD2A32</strain>
    </source>
</reference>
<keyword evidence="9" id="KW-1185">Reference proteome</keyword>
<evidence type="ECO:0000256" key="5">
    <source>
        <dbReference type="ARBA" id="ARBA00022989"/>
    </source>
</evidence>
<dbReference type="PANTHER" id="PTHR34584">
    <property type="entry name" value="NA(+)/H(+) ANTIPORTER SUBUNIT E1"/>
    <property type="match status" value="1"/>
</dbReference>
<dbReference type="Pfam" id="PF01899">
    <property type="entry name" value="MNHE"/>
    <property type="match status" value="1"/>
</dbReference>